<dbReference type="InterPro" id="IPR002716">
    <property type="entry name" value="PIN_dom"/>
</dbReference>
<accession>A0ABX8LNV7</accession>
<keyword evidence="4 7" id="KW-0479">Metal-binding</keyword>
<evidence type="ECO:0000256" key="1">
    <source>
        <dbReference type="ARBA" id="ARBA00001946"/>
    </source>
</evidence>
<dbReference type="InterPro" id="IPR022907">
    <property type="entry name" value="VapC_family"/>
</dbReference>
<gene>
    <name evidence="7" type="primary">vapC</name>
    <name evidence="9" type="ORF">B0X70_03165</name>
</gene>
<evidence type="ECO:0000256" key="2">
    <source>
        <dbReference type="ARBA" id="ARBA00022649"/>
    </source>
</evidence>
<proteinExistence type="inferred from homology"/>
<keyword evidence="10" id="KW-1185">Reference proteome</keyword>
<keyword evidence="2 7" id="KW-1277">Toxin-antitoxin system</keyword>
<dbReference type="HAMAP" id="MF_00265">
    <property type="entry name" value="VapC_Nob1"/>
    <property type="match status" value="1"/>
</dbReference>
<protein>
    <recommendedName>
        <fullName evidence="7">Ribonuclease VapC</fullName>
        <shortName evidence="7">RNase VapC</shortName>
        <ecNumber evidence="7">3.1.-.-</ecNumber>
    </recommendedName>
    <alternativeName>
        <fullName evidence="7">Toxin VapC</fullName>
    </alternativeName>
</protein>
<keyword evidence="3 7" id="KW-0540">Nuclease</keyword>
<evidence type="ECO:0000256" key="4">
    <source>
        <dbReference type="ARBA" id="ARBA00022723"/>
    </source>
</evidence>
<evidence type="ECO:0000256" key="6">
    <source>
        <dbReference type="ARBA" id="ARBA00022842"/>
    </source>
</evidence>
<comment type="function">
    <text evidence="7">Toxic component of a toxin-antitoxin (TA) system. An RNase.</text>
</comment>
<organism evidence="9 10">
    <name type="scientific">Photorhabdus akhurstii</name>
    <dbReference type="NCBI Taxonomy" id="171438"/>
    <lineage>
        <taxon>Bacteria</taxon>
        <taxon>Pseudomonadati</taxon>
        <taxon>Pseudomonadota</taxon>
        <taxon>Gammaproteobacteria</taxon>
        <taxon>Enterobacterales</taxon>
        <taxon>Morganellaceae</taxon>
        <taxon>Photorhabdus</taxon>
    </lineage>
</organism>
<evidence type="ECO:0000256" key="3">
    <source>
        <dbReference type="ARBA" id="ARBA00022722"/>
    </source>
</evidence>
<feature type="binding site" evidence="7">
    <location>
        <position position="5"/>
    </location>
    <ligand>
        <name>Mg(2+)</name>
        <dbReference type="ChEBI" id="CHEBI:18420"/>
    </ligand>
</feature>
<keyword evidence="6 7" id="KW-0460">Magnesium</keyword>
<feature type="domain" description="PIN" evidence="8">
    <location>
        <begin position="2"/>
        <end position="124"/>
    </location>
</feature>
<dbReference type="CDD" id="cd18731">
    <property type="entry name" value="PIN_NgFitB-like"/>
    <property type="match status" value="1"/>
</dbReference>
<dbReference type="EC" id="3.1.-.-" evidence="7"/>
<dbReference type="PANTHER" id="PTHR33653">
    <property type="entry name" value="RIBONUCLEASE VAPC2"/>
    <property type="match status" value="1"/>
</dbReference>
<dbReference type="PANTHER" id="PTHR33653:SF1">
    <property type="entry name" value="RIBONUCLEASE VAPC2"/>
    <property type="match status" value="1"/>
</dbReference>
<sequence>MIILDTNVISEPLRQAPESRVIKWLDAQPIETLYLSAITVAELRFGLASLPIGKRRDKLQENLEKQVLPLFTGRVLSFDMSASQSYSELMAKARIAGLAINVADGYIAATAAANGMIVATRDVSPFEAAGVNVINPWEN</sequence>
<comment type="cofactor">
    <cofactor evidence="1 7">
        <name>Mg(2+)</name>
        <dbReference type="ChEBI" id="CHEBI:18420"/>
    </cofactor>
</comment>
<keyword evidence="7" id="KW-0800">Toxin</keyword>
<evidence type="ECO:0000256" key="5">
    <source>
        <dbReference type="ARBA" id="ARBA00022801"/>
    </source>
</evidence>
<comment type="similarity">
    <text evidence="7">Belongs to the PINc/VapC protein family.</text>
</comment>
<keyword evidence="5 7" id="KW-0378">Hydrolase</keyword>
<evidence type="ECO:0000256" key="7">
    <source>
        <dbReference type="HAMAP-Rule" id="MF_00265"/>
    </source>
</evidence>
<feature type="binding site" evidence="7">
    <location>
        <position position="104"/>
    </location>
    <ligand>
        <name>Mg(2+)</name>
        <dbReference type="ChEBI" id="CHEBI:18420"/>
    </ligand>
</feature>
<reference evidence="9 10" key="1">
    <citation type="submission" date="2017-03" db="EMBL/GenBank/DDBJ databases">
        <title>Genome comparison of Photorhabdus luminescens strain 0813-124 phase variants.</title>
        <authorList>
            <person name="Chien C.-C."/>
            <person name="Chen W.-J."/>
            <person name="Shih M.-C."/>
            <person name="Hsieh F.-C."/>
        </authorList>
    </citation>
    <scope>NUCLEOTIDE SEQUENCE [LARGE SCALE GENOMIC DNA]</scope>
    <source>
        <strain evidence="9 10">0813-124 phase II</strain>
    </source>
</reference>
<name>A0ABX8LNV7_9GAMM</name>
<evidence type="ECO:0000313" key="9">
    <source>
        <dbReference type="EMBL" id="QXF32279.1"/>
    </source>
</evidence>
<dbReference type="RefSeq" id="WP_217470862.1">
    <property type="nucleotide sequence ID" value="NZ_CP020335.1"/>
</dbReference>
<evidence type="ECO:0000259" key="8">
    <source>
        <dbReference type="Pfam" id="PF01850"/>
    </source>
</evidence>
<dbReference type="EMBL" id="CP020335">
    <property type="protein sequence ID" value="QXF32279.1"/>
    <property type="molecule type" value="Genomic_DNA"/>
</dbReference>
<dbReference type="InterPro" id="IPR050556">
    <property type="entry name" value="Type_II_TA_system_RNase"/>
</dbReference>
<evidence type="ECO:0000313" key="10">
    <source>
        <dbReference type="Proteomes" id="UP000693715"/>
    </source>
</evidence>
<dbReference type="Pfam" id="PF01850">
    <property type="entry name" value="PIN"/>
    <property type="match status" value="1"/>
</dbReference>
<dbReference type="Proteomes" id="UP000693715">
    <property type="component" value="Chromosome"/>
</dbReference>